<feature type="transmembrane region" description="Helical" evidence="1">
    <location>
        <begin position="117"/>
        <end position="139"/>
    </location>
</feature>
<keyword evidence="1" id="KW-0472">Membrane</keyword>
<evidence type="ECO:0000313" key="2">
    <source>
        <dbReference type="EMBL" id="EUA07389.1"/>
    </source>
</evidence>
<accession>X7YJV6</accession>
<feature type="transmembrane region" description="Helical" evidence="1">
    <location>
        <begin position="45"/>
        <end position="68"/>
    </location>
</feature>
<keyword evidence="1" id="KW-1133">Transmembrane helix</keyword>
<dbReference type="PATRIC" id="fig|1299334.3.peg.10035"/>
<reference evidence="2" key="1">
    <citation type="submission" date="2014-01" db="EMBL/GenBank/DDBJ databases">
        <authorList>
            <person name="Brown-Elliot B."/>
            <person name="Wallace R."/>
            <person name="Lenaerts A."/>
            <person name="Ordway D."/>
            <person name="DeGroote M.A."/>
            <person name="Parker T."/>
            <person name="Sizemore C."/>
            <person name="Tallon L.J."/>
            <person name="Sadzewicz L.K."/>
            <person name="Sengamalay N."/>
            <person name="Fraser C.M."/>
            <person name="Hine E."/>
            <person name="Shefchek K.A."/>
            <person name="Das S.P."/>
            <person name="Tettelin H."/>
        </authorList>
    </citation>
    <scope>NUCLEOTIDE SEQUENCE [LARGE SCALE GENOMIC DNA]</scope>
    <source>
        <strain evidence="2">4042</strain>
    </source>
</reference>
<sequence length="160" mass="17790">MRKPLYPLVGRGAEILNAVAFRQHRSCVAPNSTAERRSETMDSGLFGFLTLLSLVLTLMLAAVAAVFVKRLQDRPSSPISEEIRSANTVLGKVRKREPISKEELDFAKQIVADRSSLMAYCIPGALFMLGCFYVFASLYQLHGATPSERTFLGYFPCWPP</sequence>
<evidence type="ECO:0000256" key="1">
    <source>
        <dbReference type="SAM" id="Phobius"/>
    </source>
</evidence>
<protein>
    <submittedName>
        <fullName evidence="2">Uncharacterized protein</fullName>
    </submittedName>
</protein>
<gene>
    <name evidence="2" type="ORF">I553_0451</name>
</gene>
<name>X7YJV6_MYCXE</name>
<organism evidence="2">
    <name type="scientific">Mycobacterium xenopi 4042</name>
    <dbReference type="NCBI Taxonomy" id="1299334"/>
    <lineage>
        <taxon>Bacteria</taxon>
        <taxon>Bacillati</taxon>
        <taxon>Actinomycetota</taxon>
        <taxon>Actinomycetes</taxon>
        <taxon>Mycobacteriales</taxon>
        <taxon>Mycobacteriaceae</taxon>
        <taxon>Mycobacterium</taxon>
    </lineage>
</organism>
<keyword evidence="1" id="KW-0812">Transmembrane</keyword>
<proteinExistence type="predicted"/>
<comment type="caution">
    <text evidence="2">The sequence shown here is derived from an EMBL/GenBank/DDBJ whole genome shotgun (WGS) entry which is preliminary data.</text>
</comment>
<dbReference type="EMBL" id="JAOB01000093">
    <property type="protein sequence ID" value="EUA07389.1"/>
    <property type="molecule type" value="Genomic_DNA"/>
</dbReference>
<dbReference type="AlphaFoldDB" id="X7YJV6"/>